<organism evidence="1 2">
    <name type="scientific">Streptococcus mitis</name>
    <dbReference type="NCBI Taxonomy" id="28037"/>
    <lineage>
        <taxon>Bacteria</taxon>
        <taxon>Bacillati</taxon>
        <taxon>Bacillota</taxon>
        <taxon>Bacilli</taxon>
        <taxon>Lactobacillales</taxon>
        <taxon>Streptococcaceae</taxon>
        <taxon>Streptococcus</taxon>
        <taxon>Streptococcus mitis group</taxon>
    </lineage>
</organism>
<protein>
    <submittedName>
        <fullName evidence="1">Uncharacterized protein</fullName>
    </submittedName>
</protein>
<dbReference type="AlphaFoldDB" id="A0A081QQ66"/>
<dbReference type="RefSeq" id="WP_042751171.1">
    <property type="nucleotide sequence ID" value="NZ_JPFY01000013.1"/>
</dbReference>
<dbReference type="EMBL" id="JPFY01000013">
    <property type="protein sequence ID" value="KEQ45089.1"/>
    <property type="molecule type" value="Genomic_DNA"/>
</dbReference>
<evidence type="ECO:0000313" key="2">
    <source>
        <dbReference type="Proteomes" id="UP000028089"/>
    </source>
</evidence>
<gene>
    <name evidence="1" type="ORF">SK578_1186</name>
</gene>
<proteinExistence type="predicted"/>
<accession>A0A081QQ66</accession>
<comment type="caution">
    <text evidence="1">The sequence shown here is derived from an EMBL/GenBank/DDBJ whole genome shotgun (WGS) entry which is preliminary data.</text>
</comment>
<reference evidence="1 2" key="1">
    <citation type="submission" date="2014-05" db="EMBL/GenBank/DDBJ databases">
        <authorList>
            <person name="Daugherty S.C."/>
            <person name="Tallon L.J."/>
            <person name="Sadzewicz L."/>
            <person name="Kilian M."/>
            <person name="Tettelin H."/>
        </authorList>
    </citation>
    <scope>NUCLEOTIDE SEQUENCE [LARGE SCALE GENOMIC DNA]</scope>
    <source>
        <strain evidence="1 2">SK578</strain>
    </source>
</reference>
<dbReference type="Proteomes" id="UP000028089">
    <property type="component" value="Unassembled WGS sequence"/>
</dbReference>
<dbReference type="PATRIC" id="fig|28037.93.peg.1140"/>
<sequence length="206" mass="24846">MENKMKKNVEKVFEGYIEKIFGKDCLKDIEPLYKKVIENRDNNVKCGTYGDDPATIELILYLRHKMRENKLISSEPISNYLKAKPITKKDYEKLLENFLENDGKDRSWLTEEYKKRFPCSYESEPESHKKPYTDDGWNYFEYLNQNNQNYNYDIEWFYVGKNEVGHIYYNELDHYLTYLLGSIRLNKENDRIQKGKNIKEDLKKID</sequence>
<evidence type="ECO:0000313" key="1">
    <source>
        <dbReference type="EMBL" id="KEQ45089.1"/>
    </source>
</evidence>
<name>A0A081QQ66_STRMT</name>